<comment type="caution">
    <text evidence="1">The sequence shown here is derived from an EMBL/GenBank/DDBJ whole genome shotgun (WGS) entry which is preliminary data.</text>
</comment>
<dbReference type="EMBL" id="MU274929">
    <property type="protein sequence ID" value="KAI0085636.1"/>
    <property type="molecule type" value="Genomic_DNA"/>
</dbReference>
<reference evidence="1" key="1">
    <citation type="journal article" date="2021" name="Environ. Microbiol.">
        <title>Gene family expansions and transcriptome signatures uncover fungal adaptations to wood decay.</title>
        <authorList>
            <person name="Hage H."/>
            <person name="Miyauchi S."/>
            <person name="Viragh M."/>
            <person name="Drula E."/>
            <person name="Min B."/>
            <person name="Chaduli D."/>
            <person name="Navarro D."/>
            <person name="Favel A."/>
            <person name="Norest M."/>
            <person name="Lesage-Meessen L."/>
            <person name="Balint B."/>
            <person name="Merenyi Z."/>
            <person name="de Eugenio L."/>
            <person name="Morin E."/>
            <person name="Martinez A.T."/>
            <person name="Baldrian P."/>
            <person name="Stursova M."/>
            <person name="Martinez M.J."/>
            <person name="Novotny C."/>
            <person name="Magnuson J.K."/>
            <person name="Spatafora J.W."/>
            <person name="Maurice S."/>
            <person name="Pangilinan J."/>
            <person name="Andreopoulos W."/>
            <person name="LaButti K."/>
            <person name="Hundley H."/>
            <person name="Na H."/>
            <person name="Kuo A."/>
            <person name="Barry K."/>
            <person name="Lipzen A."/>
            <person name="Henrissat B."/>
            <person name="Riley R."/>
            <person name="Ahrendt S."/>
            <person name="Nagy L.G."/>
            <person name="Grigoriev I.V."/>
            <person name="Martin F."/>
            <person name="Rosso M.N."/>
        </authorList>
    </citation>
    <scope>NUCLEOTIDE SEQUENCE</scope>
    <source>
        <strain evidence="1">CBS 384.51</strain>
    </source>
</reference>
<evidence type="ECO:0000313" key="2">
    <source>
        <dbReference type="Proteomes" id="UP001055072"/>
    </source>
</evidence>
<gene>
    <name evidence="1" type="ORF">BDY19DRAFT_996545</name>
</gene>
<organism evidence="1 2">
    <name type="scientific">Irpex rosettiformis</name>
    <dbReference type="NCBI Taxonomy" id="378272"/>
    <lineage>
        <taxon>Eukaryota</taxon>
        <taxon>Fungi</taxon>
        <taxon>Dikarya</taxon>
        <taxon>Basidiomycota</taxon>
        <taxon>Agaricomycotina</taxon>
        <taxon>Agaricomycetes</taxon>
        <taxon>Polyporales</taxon>
        <taxon>Irpicaceae</taxon>
        <taxon>Irpex</taxon>
    </lineage>
</organism>
<proteinExistence type="predicted"/>
<protein>
    <submittedName>
        <fullName evidence="1">Uncharacterized protein</fullName>
    </submittedName>
</protein>
<dbReference type="Proteomes" id="UP001055072">
    <property type="component" value="Unassembled WGS sequence"/>
</dbReference>
<name>A0ACB8TUJ1_9APHY</name>
<evidence type="ECO:0000313" key="1">
    <source>
        <dbReference type="EMBL" id="KAI0085636.1"/>
    </source>
</evidence>
<sequence length="192" mass="21805">MLKRQRTSSPLPWSKEPTIEVDVTPGDLYEPDHKRRRYFTASHLDKSLLTDSFNDGLWEGESNDVEDRPRKREDGSSVNEWQLQAGQYKDANTILHELHAEQRHRMLFAVGSSTHAASHGSSLHVAAQGSAPRFHHSDAVGTLNGNEHELPPRVEAKRVAERYEDTNKLLASVFLSRRRQRNETASENTSIL</sequence>
<keyword evidence="2" id="KW-1185">Reference proteome</keyword>
<accession>A0ACB8TUJ1</accession>